<gene>
    <name evidence="3" type="ORF">FM038_021970</name>
</gene>
<keyword evidence="1" id="KW-1133">Transmembrane helix</keyword>
<evidence type="ECO:0000313" key="3">
    <source>
        <dbReference type="EMBL" id="QXP44924.1"/>
    </source>
</evidence>
<sequence length="206" mass="22846">MIKITSKKTVILSGLLLCALALFSSLTQAHHVLGRPSYSLNEDSNTPPSMAIETQIGEYFVTYMVFPAFPKPNEPGRVNIYATRIDNGEMLNQTITFTVRDDTFWGESIGIGDGAKPEVIGQQNIDDGVYRQGFLFKSRGSYIIRAYFEDNGEPYEIDFPLQVGAASPVGPIGAAVGFIFFLLLMINIVQRKRIARTKIQQGNTAW</sequence>
<dbReference type="EMBL" id="CP045503">
    <property type="protein sequence ID" value="QXP44924.1"/>
    <property type="molecule type" value="Genomic_DNA"/>
</dbReference>
<evidence type="ECO:0008006" key="5">
    <source>
        <dbReference type="Google" id="ProtNLM"/>
    </source>
</evidence>
<accession>A0ABX8S6S5</accession>
<feature type="transmembrane region" description="Helical" evidence="1">
    <location>
        <begin position="169"/>
        <end position="189"/>
    </location>
</feature>
<protein>
    <recommendedName>
        <fullName evidence="5">YtkA-like domain-containing protein</fullName>
    </recommendedName>
</protein>
<feature type="chain" id="PRO_5046327419" description="YtkA-like domain-containing protein" evidence="2">
    <location>
        <begin position="30"/>
        <end position="206"/>
    </location>
</feature>
<proteinExistence type="predicted"/>
<reference evidence="3" key="1">
    <citation type="submission" date="2021-07" db="EMBL/GenBank/DDBJ databases">
        <title>Shewanella sp. YLB-07 whole genome sequence.</title>
        <authorList>
            <person name="Yu L."/>
        </authorList>
    </citation>
    <scope>NUCLEOTIDE SEQUENCE</scope>
    <source>
        <strain evidence="3">YLB-08</strain>
    </source>
</reference>
<keyword evidence="1" id="KW-0812">Transmembrane</keyword>
<evidence type="ECO:0000313" key="4">
    <source>
        <dbReference type="Proteomes" id="UP000316416"/>
    </source>
</evidence>
<evidence type="ECO:0000256" key="2">
    <source>
        <dbReference type="SAM" id="SignalP"/>
    </source>
</evidence>
<keyword evidence="2" id="KW-0732">Signal</keyword>
<keyword evidence="4" id="KW-1185">Reference proteome</keyword>
<dbReference type="RefSeq" id="WP_199242714.1">
    <property type="nucleotide sequence ID" value="NZ_CP045503.2"/>
</dbReference>
<feature type="signal peptide" evidence="2">
    <location>
        <begin position="1"/>
        <end position="29"/>
    </location>
</feature>
<evidence type="ECO:0000256" key="1">
    <source>
        <dbReference type="SAM" id="Phobius"/>
    </source>
</evidence>
<keyword evidence="1" id="KW-0472">Membrane</keyword>
<name>A0ABX8S6S5_9GAMM</name>
<dbReference type="Proteomes" id="UP000316416">
    <property type="component" value="Chromosome"/>
</dbReference>
<organism evidence="3 4">
    <name type="scientific">Shewanella eurypsychrophilus</name>
    <dbReference type="NCBI Taxonomy" id="2593656"/>
    <lineage>
        <taxon>Bacteria</taxon>
        <taxon>Pseudomonadati</taxon>
        <taxon>Pseudomonadota</taxon>
        <taxon>Gammaproteobacteria</taxon>
        <taxon>Alteromonadales</taxon>
        <taxon>Shewanellaceae</taxon>
        <taxon>Shewanella</taxon>
    </lineage>
</organism>